<dbReference type="RefSeq" id="WP_133496267.1">
    <property type="nucleotide sequence ID" value="NZ_BMLU01000010.1"/>
</dbReference>
<keyword evidence="2" id="KW-1185">Reference proteome</keyword>
<accession>A0A4R6FHE2</accession>
<dbReference type="Proteomes" id="UP000295493">
    <property type="component" value="Unassembled WGS sequence"/>
</dbReference>
<protein>
    <submittedName>
        <fullName evidence="1">Uncharacterized protein</fullName>
    </submittedName>
</protein>
<proteinExistence type="predicted"/>
<dbReference type="AlphaFoldDB" id="A0A4R6FHE2"/>
<evidence type="ECO:0000313" key="1">
    <source>
        <dbReference type="EMBL" id="TDN80210.1"/>
    </source>
</evidence>
<sequence>MTQIFTAGWPASPQCESTLRRFRVGERLEISATNLAETCAFYRMIATDLNSDCPALASDRL</sequence>
<name>A0A4R6FHE2_9SPHN</name>
<comment type="caution">
    <text evidence="1">The sequence shown here is derived from an EMBL/GenBank/DDBJ whole genome shotgun (WGS) entry which is preliminary data.</text>
</comment>
<evidence type="ECO:0000313" key="2">
    <source>
        <dbReference type="Proteomes" id="UP000295493"/>
    </source>
</evidence>
<organism evidence="1 2">
    <name type="scientific">Stakelama pacifica</name>
    <dbReference type="NCBI Taxonomy" id="517720"/>
    <lineage>
        <taxon>Bacteria</taxon>
        <taxon>Pseudomonadati</taxon>
        <taxon>Pseudomonadota</taxon>
        <taxon>Alphaproteobacteria</taxon>
        <taxon>Sphingomonadales</taxon>
        <taxon>Sphingomonadaceae</taxon>
        <taxon>Stakelama</taxon>
    </lineage>
</organism>
<dbReference type="OrthoDB" id="7471908at2"/>
<reference evidence="1 2" key="1">
    <citation type="submission" date="2019-03" db="EMBL/GenBank/DDBJ databases">
        <title>Genomic Encyclopedia of Type Strains, Phase IV (KMG-IV): sequencing the most valuable type-strain genomes for metagenomic binning, comparative biology and taxonomic classification.</title>
        <authorList>
            <person name="Goeker M."/>
        </authorList>
    </citation>
    <scope>NUCLEOTIDE SEQUENCE [LARGE SCALE GENOMIC DNA]</scope>
    <source>
        <strain evidence="1 2">DSM 25059</strain>
    </source>
</reference>
<dbReference type="EMBL" id="SNWD01000010">
    <property type="protein sequence ID" value="TDN80210.1"/>
    <property type="molecule type" value="Genomic_DNA"/>
</dbReference>
<gene>
    <name evidence="1" type="ORF">EV664_1101</name>
</gene>